<gene>
    <name evidence="1" type="ORF">JKA74_07870</name>
</gene>
<dbReference type="SUPFAM" id="SSF160387">
    <property type="entry name" value="NosL/MerB-like"/>
    <property type="match status" value="1"/>
</dbReference>
<organism evidence="1 2">
    <name type="scientific">Marivirga aurantiaca</name>
    <dbReference type="NCBI Taxonomy" id="2802615"/>
    <lineage>
        <taxon>Bacteria</taxon>
        <taxon>Pseudomonadati</taxon>
        <taxon>Bacteroidota</taxon>
        <taxon>Cytophagia</taxon>
        <taxon>Cytophagales</taxon>
        <taxon>Marivirgaceae</taxon>
        <taxon>Marivirga</taxon>
    </lineage>
</organism>
<dbReference type="Proteomes" id="UP000611723">
    <property type="component" value="Unassembled WGS sequence"/>
</dbReference>
<reference evidence="1" key="1">
    <citation type="submission" date="2021-01" db="EMBL/GenBank/DDBJ databases">
        <title>Marivirga aurantiaca sp. nov., isolated from intertidal surface sediments.</title>
        <authorList>
            <person name="Zhang M."/>
        </authorList>
    </citation>
    <scope>NUCLEOTIDE SEQUENCE</scope>
    <source>
        <strain evidence="1">S37H4</strain>
    </source>
</reference>
<protein>
    <submittedName>
        <fullName evidence="1">Nitrous oxide reductase accessory protein NosL</fullName>
    </submittedName>
</protein>
<evidence type="ECO:0000313" key="2">
    <source>
        <dbReference type="Proteomes" id="UP000611723"/>
    </source>
</evidence>
<dbReference type="RefSeq" id="WP_201430613.1">
    <property type="nucleotide sequence ID" value="NZ_JAEQBW010000002.1"/>
</dbReference>
<dbReference type="AlphaFoldDB" id="A0A934WY55"/>
<sequence>MKYLQNLMLILIFISFQSCTPKPEPIAFGTDHCVYCKMGIVDPKYGGELVTEKARVFKFDAVECMLPFMKENPDQKYAYILVLSYDDPAELHNVEELVFVQSEKYKSPMGGNIAAFLSQENTMTDDGLVMTWPELKKELKSVPIN</sequence>
<accession>A0A934WY55</accession>
<dbReference type="PROSITE" id="PS51257">
    <property type="entry name" value="PROKAR_LIPOPROTEIN"/>
    <property type="match status" value="1"/>
</dbReference>
<comment type="caution">
    <text evidence="1">The sequence shown here is derived from an EMBL/GenBank/DDBJ whole genome shotgun (WGS) entry which is preliminary data.</text>
</comment>
<dbReference type="Pfam" id="PF05573">
    <property type="entry name" value="NosL"/>
    <property type="match status" value="1"/>
</dbReference>
<keyword evidence="2" id="KW-1185">Reference proteome</keyword>
<evidence type="ECO:0000313" key="1">
    <source>
        <dbReference type="EMBL" id="MBK6264950.1"/>
    </source>
</evidence>
<proteinExistence type="predicted"/>
<name>A0A934WY55_9BACT</name>
<dbReference type="EMBL" id="JAEQBW010000002">
    <property type="protein sequence ID" value="MBK6264950.1"/>
    <property type="molecule type" value="Genomic_DNA"/>
</dbReference>
<dbReference type="InterPro" id="IPR008719">
    <property type="entry name" value="N2O_reductase_NosL"/>
</dbReference>